<evidence type="ECO:0000313" key="3">
    <source>
        <dbReference type="EMBL" id="SEE16148.1"/>
    </source>
</evidence>
<dbReference type="SUPFAM" id="SSF50346">
    <property type="entry name" value="PRC-barrel domain"/>
    <property type="match status" value="1"/>
</dbReference>
<protein>
    <submittedName>
        <fullName evidence="3">Sporulation protein YlmC, PRC-barrel domain family</fullName>
    </submittedName>
</protein>
<evidence type="ECO:0000256" key="1">
    <source>
        <dbReference type="SAM" id="MobiDB-lite"/>
    </source>
</evidence>
<dbReference type="Proteomes" id="UP000183208">
    <property type="component" value="Unassembled WGS sequence"/>
</dbReference>
<feature type="region of interest" description="Disordered" evidence="1">
    <location>
        <begin position="1"/>
        <end position="24"/>
    </location>
</feature>
<dbReference type="RefSeq" id="WP_074827658.1">
    <property type="nucleotide sequence ID" value="NZ_FNTI01000001.1"/>
</dbReference>
<dbReference type="Gene3D" id="2.30.30.240">
    <property type="entry name" value="PRC-barrel domain"/>
    <property type="match status" value="1"/>
</dbReference>
<evidence type="ECO:0000259" key="2">
    <source>
        <dbReference type="Pfam" id="PF05239"/>
    </source>
</evidence>
<gene>
    <name evidence="3" type="ORF">SAMN05444171_6471</name>
</gene>
<proteinExistence type="predicted"/>
<name>A0A1M7G7H0_9BRAD</name>
<accession>A0A1M7G7H0</accession>
<dbReference type="AlphaFoldDB" id="A0A1M7G7H0"/>
<dbReference type="EMBL" id="FNTI01000001">
    <property type="protein sequence ID" value="SEE16148.1"/>
    <property type="molecule type" value="Genomic_DNA"/>
</dbReference>
<dbReference type="PANTHER" id="PTHR36505:SF1">
    <property type="entry name" value="BLR1072 PROTEIN"/>
    <property type="match status" value="1"/>
</dbReference>
<organism evidence="3 4">
    <name type="scientific">Bradyrhizobium lablabi</name>
    <dbReference type="NCBI Taxonomy" id="722472"/>
    <lineage>
        <taxon>Bacteria</taxon>
        <taxon>Pseudomonadati</taxon>
        <taxon>Pseudomonadota</taxon>
        <taxon>Alphaproteobacteria</taxon>
        <taxon>Hyphomicrobiales</taxon>
        <taxon>Nitrobacteraceae</taxon>
        <taxon>Bradyrhizobium</taxon>
    </lineage>
</organism>
<dbReference type="Pfam" id="PF05239">
    <property type="entry name" value="PRC"/>
    <property type="match status" value="1"/>
</dbReference>
<dbReference type="InterPro" id="IPR011033">
    <property type="entry name" value="PRC_barrel-like_sf"/>
</dbReference>
<dbReference type="InterPro" id="IPR027275">
    <property type="entry name" value="PRC-brl_dom"/>
</dbReference>
<dbReference type="OrthoDB" id="7818259at2"/>
<feature type="domain" description="PRC-barrel" evidence="2">
    <location>
        <begin position="69"/>
        <end position="139"/>
    </location>
</feature>
<dbReference type="PANTHER" id="PTHR36505">
    <property type="entry name" value="BLR1072 PROTEIN"/>
    <property type="match status" value="1"/>
</dbReference>
<reference evidence="3 4" key="1">
    <citation type="submission" date="2016-10" db="EMBL/GenBank/DDBJ databases">
        <authorList>
            <person name="de Groot N.N."/>
        </authorList>
    </citation>
    <scope>NUCLEOTIDE SEQUENCE [LARGE SCALE GENOMIC DNA]</scope>
    <source>
        <strain evidence="3 4">GAS522</strain>
    </source>
</reference>
<sequence length="156" mass="16465">MVAFAGFQTPSQSHVDATPLPQSPTRAARRSSGWMIWTALAVALAAGPALPQAGVQLIKVDLSVVAKGYRMSKLIGTTVINDKNEKIGTIDDVVADKDKKQLSFAVLQVGGFLGLGGQLVVVPYDSLVIDETGQKITLPGASKDELKKLSAFNYPA</sequence>
<evidence type="ECO:0000313" key="4">
    <source>
        <dbReference type="Proteomes" id="UP000183208"/>
    </source>
</evidence>